<comment type="caution">
    <text evidence="2">The sequence shown here is derived from an EMBL/GenBank/DDBJ whole genome shotgun (WGS) entry which is preliminary data.</text>
</comment>
<feature type="region of interest" description="Disordered" evidence="1">
    <location>
        <begin position="223"/>
        <end position="327"/>
    </location>
</feature>
<gene>
    <name evidence="2" type="ORF">IAA98_00870</name>
</gene>
<evidence type="ECO:0000256" key="1">
    <source>
        <dbReference type="SAM" id="MobiDB-lite"/>
    </source>
</evidence>
<dbReference type="PANTHER" id="PTHR34403">
    <property type="entry name" value="TOL-PAL SYSTEM PROTEIN TOLA"/>
    <property type="match status" value="1"/>
</dbReference>
<protein>
    <recommendedName>
        <fullName evidence="4">Tetratricopeptide repeat protein</fullName>
    </recommendedName>
</protein>
<dbReference type="InterPro" id="IPR011990">
    <property type="entry name" value="TPR-like_helical_dom_sf"/>
</dbReference>
<dbReference type="SUPFAM" id="SSF48452">
    <property type="entry name" value="TPR-like"/>
    <property type="match status" value="1"/>
</dbReference>
<reference evidence="2" key="1">
    <citation type="submission" date="2020-10" db="EMBL/GenBank/DDBJ databases">
        <authorList>
            <person name="Gilroy R."/>
        </authorList>
    </citation>
    <scope>NUCLEOTIDE SEQUENCE</scope>
    <source>
        <strain evidence="2">ChiGjej1B1-24693</strain>
    </source>
</reference>
<dbReference type="Gene3D" id="1.25.40.10">
    <property type="entry name" value="Tetratricopeptide repeat domain"/>
    <property type="match status" value="1"/>
</dbReference>
<name>A0A9D1GWJ6_9ACTN</name>
<evidence type="ECO:0008006" key="4">
    <source>
        <dbReference type="Google" id="ProtNLM"/>
    </source>
</evidence>
<dbReference type="Proteomes" id="UP000886842">
    <property type="component" value="Unassembled WGS sequence"/>
</dbReference>
<organism evidence="2 3">
    <name type="scientific">Candidatus Avipropionibacterium avicola</name>
    <dbReference type="NCBI Taxonomy" id="2840701"/>
    <lineage>
        <taxon>Bacteria</taxon>
        <taxon>Bacillati</taxon>
        <taxon>Actinomycetota</taxon>
        <taxon>Actinomycetes</taxon>
        <taxon>Propionibacteriales</taxon>
        <taxon>Propionibacteriaceae</taxon>
        <taxon>Propionibacteriaceae incertae sedis</taxon>
        <taxon>Candidatus Avipropionibacterium</taxon>
    </lineage>
</organism>
<sequence>MPEGKDLSVLPLPVRAEMKSLPADLADQVGAHLIAAGELIDIDPAQALKHARAARRRAARLTVTREALAEAAYAAGEWSTALNEFRSLRRMTGDQMWLPMMADCERALSRPQAALRLVKEGATLNLSPKDRIELRLVEAGARSDLGQQSEALRLLRHTLSTLPARAVGARVRIGYALADQLLATDEQDQALEMFSQVASWDTDHATDAAERVEQLNGFTLELGEDDSDDEVVHAQPEPESDPEPEPTSELEPEPESESDPEAEAASEPAPEPEPEAVSDPEPVSEPEATSEPKAAPNPEPEAADELGDLLDFARETEGAAPQEDDRA</sequence>
<reference evidence="2" key="2">
    <citation type="journal article" date="2021" name="PeerJ">
        <title>Extensive microbial diversity within the chicken gut microbiome revealed by metagenomics and culture.</title>
        <authorList>
            <person name="Gilroy R."/>
            <person name="Ravi A."/>
            <person name="Getino M."/>
            <person name="Pursley I."/>
            <person name="Horton D.L."/>
            <person name="Alikhan N.F."/>
            <person name="Baker D."/>
            <person name="Gharbi K."/>
            <person name="Hall N."/>
            <person name="Watson M."/>
            <person name="Adriaenssens E.M."/>
            <person name="Foster-Nyarko E."/>
            <person name="Jarju S."/>
            <person name="Secka A."/>
            <person name="Antonio M."/>
            <person name="Oren A."/>
            <person name="Chaudhuri R.R."/>
            <person name="La Ragione R."/>
            <person name="Hildebrand F."/>
            <person name="Pallen M.J."/>
        </authorList>
    </citation>
    <scope>NUCLEOTIDE SEQUENCE</scope>
    <source>
        <strain evidence="2">ChiGjej1B1-24693</strain>
    </source>
</reference>
<dbReference type="EMBL" id="DVLP01000027">
    <property type="protein sequence ID" value="HIT74120.1"/>
    <property type="molecule type" value="Genomic_DNA"/>
</dbReference>
<dbReference type="PANTHER" id="PTHR34403:SF14">
    <property type="entry name" value="OS05G0225800 PROTEIN"/>
    <property type="match status" value="1"/>
</dbReference>
<accession>A0A9D1GWJ6</accession>
<dbReference type="InterPro" id="IPR050972">
    <property type="entry name" value="SDr-like"/>
</dbReference>
<evidence type="ECO:0000313" key="3">
    <source>
        <dbReference type="Proteomes" id="UP000886842"/>
    </source>
</evidence>
<evidence type="ECO:0000313" key="2">
    <source>
        <dbReference type="EMBL" id="HIT74120.1"/>
    </source>
</evidence>
<proteinExistence type="predicted"/>
<dbReference type="AlphaFoldDB" id="A0A9D1GWJ6"/>
<feature type="compositionally biased region" description="Low complexity" evidence="1">
    <location>
        <begin position="285"/>
        <end position="296"/>
    </location>
</feature>
<feature type="compositionally biased region" description="Acidic residues" evidence="1">
    <location>
        <begin position="238"/>
        <end position="284"/>
    </location>
</feature>
<feature type="compositionally biased region" description="Basic and acidic residues" evidence="1">
    <location>
        <begin position="311"/>
        <end position="327"/>
    </location>
</feature>